<organism evidence="1 2">
    <name type="scientific">Natronosporangium hydrolyticum</name>
    <dbReference type="NCBI Taxonomy" id="2811111"/>
    <lineage>
        <taxon>Bacteria</taxon>
        <taxon>Bacillati</taxon>
        <taxon>Actinomycetota</taxon>
        <taxon>Actinomycetes</taxon>
        <taxon>Micromonosporales</taxon>
        <taxon>Micromonosporaceae</taxon>
        <taxon>Natronosporangium</taxon>
    </lineage>
</organism>
<protein>
    <submittedName>
        <fullName evidence="1">Uncharacterized protein</fullName>
    </submittedName>
</protein>
<dbReference type="Pfam" id="PF19888">
    <property type="entry name" value="DUF6361"/>
    <property type="match status" value="1"/>
</dbReference>
<dbReference type="EMBL" id="CP070499">
    <property type="protein sequence ID" value="QSB16829.1"/>
    <property type="molecule type" value="Genomic_DNA"/>
</dbReference>
<gene>
    <name evidence="1" type="ORF">JQS43_11390</name>
</gene>
<sequence>MASGVSWLDSSRDDQQRMRELLKLFSDKESRDELGIGQVRDAFSDLLFPGTSVVQTRARYLLIVPWCYQEAQRRGLRGDRLAAEVDRNERKVVDALLRGEEAEGVIGRRAGVGVRTLPSSIYAAALLRYGIRTSDDDTASGRRLAAGRLAEAEELTERSRGTWHPTLPTAPASFPAELAGGLKLSPGEARWLRERILASAPDTLLAYLLEAEQAPAAENEEPWREPAALAAPAAIGSLVRHAERFSLAIHGASLLYNLLIAERYERAGLTEHEEPTIWYRGKLQSWQDRLSAEERLKDWDRADMWNRLVQQNPRIAAKAPARRFIDRWLDAVTSGRVGEAAADPNLRSLVAEREKSVKKGQSRLVNDKLLRTWNGASGSRPLVFRWPQVRRILTDIHDGCTAELPEATGARA</sequence>
<evidence type="ECO:0000313" key="2">
    <source>
        <dbReference type="Proteomes" id="UP000662857"/>
    </source>
</evidence>
<dbReference type="InterPro" id="IPR045941">
    <property type="entry name" value="DUF6361"/>
</dbReference>
<accession>A0A895YMY0</accession>
<reference evidence="1" key="1">
    <citation type="submission" date="2021-02" db="EMBL/GenBank/DDBJ databases">
        <title>Natrosporangium hydrolyticum gen. nov., sp. nov, a haloalkaliphilic actinobacterium from a soda solonchak soil.</title>
        <authorList>
            <person name="Sorokin D.Y."/>
            <person name="Khijniak T.V."/>
            <person name="Zakharycheva A.P."/>
            <person name="Boueva O.V."/>
            <person name="Ariskina E.V."/>
            <person name="Hahnke R.L."/>
            <person name="Bunk B."/>
            <person name="Sproer C."/>
            <person name="Schumann P."/>
            <person name="Evtushenko L.I."/>
            <person name="Kublanov I.V."/>
        </authorList>
    </citation>
    <scope>NUCLEOTIDE SEQUENCE</scope>
    <source>
        <strain evidence="1">DSM 106523</strain>
    </source>
</reference>
<dbReference type="RefSeq" id="WP_239679064.1">
    <property type="nucleotide sequence ID" value="NZ_CP070499.1"/>
</dbReference>
<evidence type="ECO:0000313" key="1">
    <source>
        <dbReference type="EMBL" id="QSB16829.1"/>
    </source>
</evidence>
<dbReference type="KEGG" id="nhy:JQS43_11390"/>
<dbReference type="Proteomes" id="UP000662857">
    <property type="component" value="Chromosome"/>
</dbReference>
<name>A0A895YMY0_9ACTN</name>
<proteinExistence type="predicted"/>
<keyword evidence="2" id="KW-1185">Reference proteome</keyword>
<dbReference type="AlphaFoldDB" id="A0A895YMY0"/>